<keyword evidence="5" id="KW-1185">Reference proteome</keyword>
<evidence type="ECO:0000259" key="3">
    <source>
        <dbReference type="Pfam" id="PF01266"/>
    </source>
</evidence>
<dbReference type="Proteomes" id="UP001596150">
    <property type="component" value="Unassembled WGS sequence"/>
</dbReference>
<dbReference type="EMBL" id="JBHSML010000014">
    <property type="protein sequence ID" value="MFC5518760.1"/>
    <property type="molecule type" value="Genomic_DNA"/>
</dbReference>
<evidence type="ECO:0000313" key="5">
    <source>
        <dbReference type="Proteomes" id="UP001596150"/>
    </source>
</evidence>
<keyword evidence="2 4" id="KW-0560">Oxidoreductase</keyword>
<dbReference type="EC" id="1.4.99.-" evidence="4"/>
<dbReference type="SUPFAM" id="SSF51905">
    <property type="entry name" value="FAD/NAD(P)-binding domain"/>
    <property type="match status" value="1"/>
</dbReference>
<dbReference type="Gene3D" id="3.30.9.10">
    <property type="entry name" value="D-Amino Acid Oxidase, subunit A, domain 2"/>
    <property type="match status" value="1"/>
</dbReference>
<organism evidence="4 5">
    <name type="scientific">Kaistia terrae</name>
    <dbReference type="NCBI Taxonomy" id="537017"/>
    <lineage>
        <taxon>Bacteria</taxon>
        <taxon>Pseudomonadati</taxon>
        <taxon>Pseudomonadota</taxon>
        <taxon>Alphaproteobacteria</taxon>
        <taxon>Hyphomicrobiales</taxon>
        <taxon>Kaistiaceae</taxon>
        <taxon>Kaistia</taxon>
    </lineage>
</organism>
<dbReference type="PANTHER" id="PTHR13847:SF280">
    <property type="entry name" value="D-AMINO ACID DEHYDROGENASE"/>
    <property type="match status" value="1"/>
</dbReference>
<evidence type="ECO:0000256" key="1">
    <source>
        <dbReference type="ARBA" id="ARBA00009410"/>
    </source>
</evidence>
<comment type="caution">
    <text evidence="4">The sequence shown here is derived from an EMBL/GenBank/DDBJ whole genome shotgun (WGS) entry which is preliminary data.</text>
</comment>
<sequence length="446" mass="47932">MPRDPRKHLQLRAASRAEELFDHHGSAGSVMRIVVLGAGVIGVTTAWYLAEAGHQVTVIEKNTSAGHGTSYANAAQISPALSSPWAFPGLIGKAASWVFAKHAPLVVSRMPDAAMSQFLWRMWRASSLDQYIASKRNMVRLAEYSRDCSDALRDEIAIEYSGRQKGLVVTFRDAAQAEGYRRDLAVLDELGVPHRSLGRDELLALEPNIDPARSGVIGGVLLETDQSGDCFQFTQALAKACAARGVAFLYGRAAEKLVIERDRVIGVVAGAETIETDAVIVALGIWSKGLLEPHGIQVPIYPVKGYSLTIKVDSDAIGPISTITDESMKVGLTNLKDRIRVGGTAELAGYDFSRPEKRYAGLIASLKGLFPRVPDAAIASAERWSGLRPVTPDGPPRIGACRYSNLYLNSGHGTLGWTMACGSGKALADQISGKRSDVDLTPFAPH</sequence>
<comment type="similarity">
    <text evidence="1">Belongs to the DadA oxidoreductase family.</text>
</comment>
<name>A0ABW0Q1Y2_9HYPH</name>
<dbReference type="SUPFAM" id="SSF54373">
    <property type="entry name" value="FAD-linked reductases, C-terminal domain"/>
    <property type="match status" value="1"/>
</dbReference>
<protein>
    <submittedName>
        <fullName evidence="4">D-amino acid dehydrogenase</fullName>
        <ecNumber evidence="4">1.4.99.-</ecNumber>
    </submittedName>
</protein>
<dbReference type="PANTHER" id="PTHR13847">
    <property type="entry name" value="SARCOSINE DEHYDROGENASE-RELATED"/>
    <property type="match status" value="1"/>
</dbReference>
<evidence type="ECO:0000313" key="4">
    <source>
        <dbReference type="EMBL" id="MFC5518760.1"/>
    </source>
</evidence>
<gene>
    <name evidence="4" type="ORF">ACFPP9_23495</name>
</gene>
<proteinExistence type="inferred from homology"/>
<dbReference type="InterPro" id="IPR036188">
    <property type="entry name" value="FAD/NAD-bd_sf"/>
</dbReference>
<feature type="domain" description="FAD dependent oxidoreductase" evidence="3">
    <location>
        <begin position="32"/>
        <end position="429"/>
    </location>
</feature>
<dbReference type="GO" id="GO:0016491">
    <property type="term" value="F:oxidoreductase activity"/>
    <property type="evidence" value="ECO:0007669"/>
    <property type="project" value="UniProtKB-KW"/>
</dbReference>
<dbReference type="Gene3D" id="3.50.50.60">
    <property type="entry name" value="FAD/NAD(P)-binding domain"/>
    <property type="match status" value="2"/>
</dbReference>
<dbReference type="InterPro" id="IPR006076">
    <property type="entry name" value="FAD-dep_OxRdtase"/>
</dbReference>
<dbReference type="RefSeq" id="WP_323180675.1">
    <property type="nucleotide sequence ID" value="NZ_JAPKNH010000005.1"/>
</dbReference>
<evidence type="ECO:0000256" key="2">
    <source>
        <dbReference type="ARBA" id="ARBA00023002"/>
    </source>
</evidence>
<reference evidence="5" key="1">
    <citation type="journal article" date="2019" name="Int. J. Syst. Evol. Microbiol.">
        <title>The Global Catalogue of Microorganisms (GCM) 10K type strain sequencing project: providing services to taxonomists for standard genome sequencing and annotation.</title>
        <authorList>
            <consortium name="The Broad Institute Genomics Platform"/>
            <consortium name="The Broad Institute Genome Sequencing Center for Infectious Disease"/>
            <person name="Wu L."/>
            <person name="Ma J."/>
        </authorList>
    </citation>
    <scope>NUCLEOTIDE SEQUENCE [LARGE SCALE GENOMIC DNA]</scope>
    <source>
        <strain evidence="5">KACC 12633</strain>
    </source>
</reference>
<dbReference type="Pfam" id="PF01266">
    <property type="entry name" value="DAO"/>
    <property type="match status" value="1"/>
</dbReference>
<accession>A0ABW0Q1Y2</accession>
<dbReference type="NCBIfam" id="NF001933">
    <property type="entry name" value="PRK00711.1"/>
    <property type="match status" value="1"/>
</dbReference>